<evidence type="ECO:0000256" key="1">
    <source>
        <dbReference type="SAM" id="MobiDB-lite"/>
    </source>
</evidence>
<reference evidence="2" key="1">
    <citation type="journal article" date="2019" name="Sci. Rep.">
        <title>Draft genome of Tanacetum cinerariifolium, the natural source of mosquito coil.</title>
        <authorList>
            <person name="Yamashiro T."/>
            <person name="Shiraishi A."/>
            <person name="Satake H."/>
            <person name="Nakayama K."/>
        </authorList>
    </citation>
    <scope>NUCLEOTIDE SEQUENCE</scope>
</reference>
<gene>
    <name evidence="2" type="ORF">Tci_915507</name>
</gene>
<keyword evidence="2" id="KW-0808">Transferase</keyword>
<dbReference type="AlphaFoldDB" id="A0A699WCU0"/>
<keyword evidence="2" id="KW-0695">RNA-directed DNA polymerase</keyword>
<feature type="compositionally biased region" description="Polar residues" evidence="1">
    <location>
        <begin position="1"/>
        <end position="14"/>
    </location>
</feature>
<feature type="compositionally biased region" description="Acidic residues" evidence="1">
    <location>
        <begin position="15"/>
        <end position="24"/>
    </location>
</feature>
<organism evidence="2">
    <name type="scientific">Tanacetum cinerariifolium</name>
    <name type="common">Dalmatian daisy</name>
    <name type="synonym">Chrysanthemum cinerariifolium</name>
    <dbReference type="NCBI Taxonomy" id="118510"/>
    <lineage>
        <taxon>Eukaryota</taxon>
        <taxon>Viridiplantae</taxon>
        <taxon>Streptophyta</taxon>
        <taxon>Embryophyta</taxon>
        <taxon>Tracheophyta</taxon>
        <taxon>Spermatophyta</taxon>
        <taxon>Magnoliopsida</taxon>
        <taxon>eudicotyledons</taxon>
        <taxon>Gunneridae</taxon>
        <taxon>Pentapetalae</taxon>
        <taxon>asterids</taxon>
        <taxon>campanulids</taxon>
        <taxon>Asterales</taxon>
        <taxon>Asteraceae</taxon>
        <taxon>Asteroideae</taxon>
        <taxon>Anthemideae</taxon>
        <taxon>Anthemidinae</taxon>
        <taxon>Tanacetum</taxon>
    </lineage>
</organism>
<dbReference type="GO" id="GO:0003964">
    <property type="term" value="F:RNA-directed DNA polymerase activity"/>
    <property type="evidence" value="ECO:0007669"/>
    <property type="project" value="UniProtKB-KW"/>
</dbReference>
<name>A0A699WCU0_TANCI</name>
<comment type="caution">
    <text evidence="2">The sequence shown here is derived from an EMBL/GenBank/DDBJ whole genome shotgun (WGS) entry which is preliminary data.</text>
</comment>
<feature type="region of interest" description="Disordered" evidence="1">
    <location>
        <begin position="1"/>
        <end position="29"/>
    </location>
</feature>
<evidence type="ECO:0000313" key="2">
    <source>
        <dbReference type="EMBL" id="GFD43538.1"/>
    </source>
</evidence>
<dbReference type="EMBL" id="BKCJ011599632">
    <property type="protein sequence ID" value="GFD43538.1"/>
    <property type="molecule type" value="Genomic_DNA"/>
</dbReference>
<accession>A0A699WCU0</accession>
<feature type="non-terminal residue" evidence="2">
    <location>
        <position position="1"/>
    </location>
</feature>
<proteinExistence type="predicted"/>
<protein>
    <submittedName>
        <fullName evidence="2">RNA-directed DNA polymerase, eukaryota, reverse transcriptase zinc-binding domain protein</fullName>
    </submittedName>
</protein>
<sequence length="80" mass="8456">NEGSDANSGGNFDQNGDESTEVNDNESAANVMADARLEDFVKDQEIGETIKVGLALGLNMEGCEHTLASIINEKGDKVVN</sequence>
<keyword evidence="2" id="KW-0548">Nucleotidyltransferase</keyword>